<dbReference type="Gene3D" id="2.130.10.10">
    <property type="entry name" value="YVTN repeat-like/Quinoprotein amine dehydrogenase"/>
    <property type="match status" value="1"/>
</dbReference>
<keyword evidence="3" id="KW-0812">Transmembrane</keyword>
<dbReference type="Pfam" id="PF13360">
    <property type="entry name" value="PQQ_2"/>
    <property type="match status" value="2"/>
</dbReference>
<evidence type="ECO:0000256" key="2">
    <source>
        <dbReference type="SAM" id="MobiDB-lite"/>
    </source>
</evidence>
<feature type="compositionally biased region" description="Gly residues" evidence="2">
    <location>
        <begin position="490"/>
        <end position="499"/>
    </location>
</feature>
<reference evidence="5" key="1">
    <citation type="journal article" date="2014" name="Int. J. Syst. Evol. Microbiol.">
        <title>Complete genome sequence of Corynebacterium casei LMG S-19264T (=DSM 44701T), isolated from a smear-ripened cheese.</title>
        <authorList>
            <consortium name="US DOE Joint Genome Institute (JGI-PGF)"/>
            <person name="Walter F."/>
            <person name="Albersmeier A."/>
            <person name="Kalinowski J."/>
            <person name="Ruckert C."/>
        </authorList>
    </citation>
    <scope>NUCLEOTIDE SEQUENCE</scope>
    <source>
        <strain evidence="5">JCM 17820</strain>
    </source>
</reference>
<evidence type="ECO:0000313" key="6">
    <source>
        <dbReference type="Proteomes" id="UP000605784"/>
    </source>
</evidence>
<dbReference type="PANTHER" id="PTHR34512">
    <property type="entry name" value="CELL SURFACE PROTEIN"/>
    <property type="match status" value="1"/>
</dbReference>
<proteinExistence type="predicted"/>
<keyword evidence="6" id="KW-1185">Reference proteome</keyword>
<dbReference type="GO" id="GO:0005886">
    <property type="term" value="C:plasma membrane"/>
    <property type="evidence" value="ECO:0007669"/>
    <property type="project" value="UniProtKB-SubCell"/>
</dbReference>
<feature type="compositionally biased region" description="Low complexity" evidence="2">
    <location>
        <begin position="532"/>
        <end position="546"/>
    </location>
</feature>
<dbReference type="NCBIfam" id="TIGR04126">
    <property type="entry name" value="PGF_CTERM"/>
    <property type="match status" value="1"/>
</dbReference>
<evidence type="ECO:0000313" key="5">
    <source>
        <dbReference type="EMBL" id="GGN86835.1"/>
    </source>
</evidence>
<protein>
    <recommendedName>
        <fullName evidence="4">Pyrrolo-quinoline quinone repeat domain-containing protein</fullName>
    </recommendedName>
</protein>
<keyword evidence="1" id="KW-0732">Signal</keyword>
<feature type="compositionally biased region" description="Low complexity" evidence="2">
    <location>
        <begin position="503"/>
        <end position="522"/>
    </location>
</feature>
<dbReference type="RefSeq" id="WP_188994233.1">
    <property type="nucleotide sequence ID" value="NZ_BMOU01000001.1"/>
</dbReference>
<dbReference type="Proteomes" id="UP000605784">
    <property type="component" value="Unassembled WGS sequence"/>
</dbReference>
<dbReference type="Gene3D" id="2.40.10.480">
    <property type="match status" value="2"/>
</dbReference>
<dbReference type="SUPFAM" id="SSF50998">
    <property type="entry name" value="Quinoprotein alcohol dehydrogenase-like"/>
    <property type="match status" value="1"/>
</dbReference>
<evidence type="ECO:0000259" key="4">
    <source>
        <dbReference type="Pfam" id="PF13360"/>
    </source>
</evidence>
<dbReference type="Gene3D" id="2.60.40.10">
    <property type="entry name" value="Immunoglobulins"/>
    <property type="match status" value="1"/>
</dbReference>
<feature type="compositionally biased region" description="Low complexity" evidence="2">
    <location>
        <begin position="553"/>
        <end position="565"/>
    </location>
</feature>
<evidence type="ECO:0000256" key="1">
    <source>
        <dbReference type="ARBA" id="ARBA00022729"/>
    </source>
</evidence>
<reference evidence="5" key="2">
    <citation type="submission" date="2020-09" db="EMBL/GenBank/DDBJ databases">
        <authorList>
            <person name="Sun Q."/>
            <person name="Ohkuma M."/>
        </authorList>
    </citation>
    <scope>NUCLEOTIDE SEQUENCE</scope>
    <source>
        <strain evidence="5">JCM 17820</strain>
    </source>
</reference>
<dbReference type="PANTHER" id="PTHR34512:SF30">
    <property type="entry name" value="OUTER MEMBRANE PROTEIN ASSEMBLY FACTOR BAMB"/>
    <property type="match status" value="1"/>
</dbReference>
<dbReference type="InterPro" id="IPR015943">
    <property type="entry name" value="WD40/YVTN_repeat-like_dom_sf"/>
</dbReference>
<dbReference type="InterPro" id="IPR026371">
    <property type="entry name" value="PGF_CTERM"/>
</dbReference>
<sequence>MSDAPERKLLALSVAVLAVFAIPAGVLAPVGSASAVGNAAGNWQTFQFDQQNTGNASDAPDYASVTSGWRAGNQGTDVASGPTVSGDTVYVGDGSAVKAYAEGDGSLSWETSVDGPVFGSPAYDGGSVYVATDGGSVYALDAATGAITWQRSTDSNGADFGSFAGSVTVGDGGSLYVASEDGHVYKLSNDGTQVSAAYDMGSPAGAMTPAVYGDRVYVGDRSGTLHMLSAGDLSAQSTNDVASGALNSPAVTEDGQRIVVTASDGTVAAYDTDGNQQWADTSSYGSSFASPAIHKGMAVVGTTDGTVAAHDIDSSGSQQWTATVDTKNTFGASVTTANGTVFVGTDTGDVSLLDASDGSTKARATAASSAMATAPTVADDALYVGTDDGAVVQFLDANAAFSVTGISAPGGVTEGDIGTVEADVSNAGTADGTYTARLTVDGQVVDTERVSIAKGSSKTVTFDHKFVTVGYPTVSVGSQSTTITVASGSSSGGGGGGSDSGDDPTTTETPTPEGTDATATPAEPDDGDGSETTETATTEGSTATEAVTDTPESTGTASTDTPDSTDQSEESDDGGDEEATSGSGPGFTAAIALLAVVAAALLAARREN</sequence>
<keyword evidence="3" id="KW-0472">Membrane</keyword>
<dbReference type="InterPro" id="IPR002372">
    <property type="entry name" value="PQQ_rpt_dom"/>
</dbReference>
<gene>
    <name evidence="5" type="ORF">GCM10009030_04920</name>
</gene>
<accession>A0A830GHH2</accession>
<keyword evidence="3" id="KW-1133">Transmembrane helix</keyword>
<evidence type="ECO:0000256" key="3">
    <source>
        <dbReference type="SAM" id="Phobius"/>
    </source>
</evidence>
<feature type="domain" description="Pyrrolo-quinoline quinone repeat" evidence="4">
    <location>
        <begin position="305"/>
        <end position="458"/>
    </location>
</feature>
<dbReference type="InterPro" id="IPR018391">
    <property type="entry name" value="PQQ_b-propeller_rpt"/>
</dbReference>
<dbReference type="EMBL" id="BMOU01000001">
    <property type="protein sequence ID" value="GGN86835.1"/>
    <property type="molecule type" value="Genomic_DNA"/>
</dbReference>
<feature type="domain" description="Pyrrolo-quinoline quinone repeat" evidence="4">
    <location>
        <begin position="68"/>
        <end position="185"/>
    </location>
</feature>
<dbReference type="GO" id="GO:0030115">
    <property type="term" value="C:S-layer"/>
    <property type="evidence" value="ECO:0007669"/>
    <property type="project" value="UniProtKB-SubCell"/>
</dbReference>
<feature type="region of interest" description="Disordered" evidence="2">
    <location>
        <begin position="485"/>
        <end position="585"/>
    </location>
</feature>
<dbReference type="AlphaFoldDB" id="A0A830GHH2"/>
<comment type="caution">
    <text evidence="5">The sequence shown here is derived from an EMBL/GenBank/DDBJ whole genome shotgun (WGS) entry which is preliminary data.</text>
</comment>
<dbReference type="InterPro" id="IPR011047">
    <property type="entry name" value="Quinoprotein_ADH-like_sf"/>
</dbReference>
<name>A0A830GHH2_9EURY</name>
<organism evidence="5 6">
    <name type="scientific">Haloarcula pellucida</name>
    <dbReference type="NCBI Taxonomy" id="1427151"/>
    <lineage>
        <taxon>Archaea</taxon>
        <taxon>Methanobacteriati</taxon>
        <taxon>Methanobacteriota</taxon>
        <taxon>Stenosarchaea group</taxon>
        <taxon>Halobacteria</taxon>
        <taxon>Halobacteriales</taxon>
        <taxon>Haloarculaceae</taxon>
        <taxon>Haloarcula</taxon>
    </lineage>
</organism>
<dbReference type="SMART" id="SM00564">
    <property type="entry name" value="PQQ"/>
    <property type="match status" value="7"/>
</dbReference>
<feature type="transmembrane region" description="Helical" evidence="3">
    <location>
        <begin position="586"/>
        <end position="604"/>
    </location>
</feature>
<feature type="compositionally biased region" description="Acidic residues" evidence="2">
    <location>
        <begin position="566"/>
        <end position="579"/>
    </location>
</feature>
<dbReference type="InterPro" id="IPR013783">
    <property type="entry name" value="Ig-like_fold"/>
</dbReference>